<dbReference type="GO" id="GO:0009086">
    <property type="term" value="P:methionine biosynthetic process"/>
    <property type="evidence" value="ECO:0007669"/>
    <property type="project" value="InterPro"/>
</dbReference>
<proteinExistence type="predicted"/>
<gene>
    <name evidence="2" type="ORF">FB554_0668</name>
</gene>
<dbReference type="GO" id="GO:0003871">
    <property type="term" value="F:5-methyltetrahydropteroyltriglutamate-homocysteine S-methyltransferase activity"/>
    <property type="evidence" value="ECO:0007669"/>
    <property type="project" value="InterPro"/>
</dbReference>
<dbReference type="SUPFAM" id="SSF51726">
    <property type="entry name" value="UROD/MetE-like"/>
    <property type="match status" value="1"/>
</dbReference>
<dbReference type="RefSeq" id="WP_142004622.1">
    <property type="nucleotide sequence ID" value="NZ_CAJTBP010000001.1"/>
</dbReference>
<dbReference type="Gene3D" id="3.20.20.210">
    <property type="match status" value="1"/>
</dbReference>
<dbReference type="InterPro" id="IPR002629">
    <property type="entry name" value="Met_Synth_C/arc"/>
</dbReference>
<evidence type="ECO:0000313" key="3">
    <source>
        <dbReference type="Proteomes" id="UP000318336"/>
    </source>
</evidence>
<evidence type="ECO:0000259" key="1">
    <source>
        <dbReference type="Pfam" id="PF01717"/>
    </source>
</evidence>
<protein>
    <submittedName>
        <fullName evidence="2">Cobalamin-independent methionine synthase catalytic subunit</fullName>
    </submittedName>
</protein>
<comment type="caution">
    <text evidence="2">The sequence shown here is derived from an EMBL/GenBank/DDBJ whole genome shotgun (WGS) entry which is preliminary data.</text>
</comment>
<keyword evidence="3" id="KW-1185">Reference proteome</keyword>
<dbReference type="AlphaFoldDB" id="A0A542X9M8"/>
<evidence type="ECO:0000313" key="2">
    <source>
        <dbReference type="EMBL" id="TQL32542.1"/>
    </source>
</evidence>
<dbReference type="OrthoDB" id="5242426at2"/>
<name>A0A542X9M8_9MICO</name>
<accession>A0A542X9M8</accession>
<dbReference type="InterPro" id="IPR038071">
    <property type="entry name" value="UROD/MetE-like_sf"/>
</dbReference>
<dbReference type="EMBL" id="VFOK01000001">
    <property type="protein sequence ID" value="TQL32542.1"/>
    <property type="molecule type" value="Genomic_DNA"/>
</dbReference>
<dbReference type="Pfam" id="PF01717">
    <property type="entry name" value="Meth_synt_2"/>
    <property type="match status" value="1"/>
</dbReference>
<dbReference type="Proteomes" id="UP000318336">
    <property type="component" value="Unassembled WGS sequence"/>
</dbReference>
<feature type="domain" description="Cobalamin-independent methionine synthase MetE C-terminal/archaeal" evidence="1">
    <location>
        <begin position="5"/>
        <end position="321"/>
    </location>
</feature>
<sequence>MPRASGVGSWPGLQITEAVRQVRDLLVVEQGLPYLPELPARGPGADLVGRSAGLLVELPVDLQPSGWRLTDAPGRDVRRARSLLGEDLDALAEAYDGFAGELKVQVAGPWTLAASIFLPRGERAVHDPGAGRDLAASLAEGVRDHLAALARLVPGARWVLQVDEPALPGVLGGVLPTASGLGVLPAIEPDVVRAGLTEVLAAAAERATTVVHCCAPDVPVELLRAAGADAVSIDTSLLDRPGWEELGAVVERGATAWAGIVPTDATAPRPDDLLRPLLGAWESLGLGDDRLDAAVLTPACGLAGATPRQALDLQRAAVAAADLLAERLA</sequence>
<dbReference type="GO" id="GO:0008270">
    <property type="term" value="F:zinc ion binding"/>
    <property type="evidence" value="ECO:0007669"/>
    <property type="project" value="InterPro"/>
</dbReference>
<reference evidence="2 3" key="1">
    <citation type="submission" date="2019-06" db="EMBL/GenBank/DDBJ databases">
        <title>Sequencing the genomes of 1000 actinobacteria strains.</title>
        <authorList>
            <person name="Klenk H.-P."/>
        </authorList>
    </citation>
    <scope>NUCLEOTIDE SEQUENCE [LARGE SCALE GENOMIC DNA]</scope>
    <source>
        <strain evidence="2 3">DSM 24617</strain>
    </source>
</reference>
<organism evidence="2 3">
    <name type="scientific">Barrientosiimonas humi</name>
    <dbReference type="NCBI Taxonomy" id="999931"/>
    <lineage>
        <taxon>Bacteria</taxon>
        <taxon>Bacillati</taxon>
        <taxon>Actinomycetota</taxon>
        <taxon>Actinomycetes</taxon>
        <taxon>Micrococcales</taxon>
        <taxon>Dermacoccaceae</taxon>
        <taxon>Barrientosiimonas</taxon>
    </lineage>
</organism>